<evidence type="ECO:0000259" key="2">
    <source>
        <dbReference type="Pfam" id="PF18942"/>
    </source>
</evidence>
<proteinExistence type="predicted"/>
<dbReference type="InterPro" id="IPR043744">
    <property type="entry name" value="DUF5689"/>
</dbReference>
<keyword evidence="4" id="KW-1185">Reference proteome</keyword>
<dbReference type="NCBIfam" id="NF038128">
    <property type="entry name" value="choice_anch_J"/>
    <property type="match status" value="1"/>
</dbReference>
<feature type="chain" id="PRO_5017779368" description="DUF5689 domain-containing protein" evidence="1">
    <location>
        <begin position="24"/>
        <end position="474"/>
    </location>
</feature>
<dbReference type="RefSeq" id="WP_117158031.1">
    <property type="nucleotide sequence ID" value="NZ_QVID01000001.1"/>
</dbReference>
<dbReference type="Gene3D" id="2.60.120.200">
    <property type="match status" value="1"/>
</dbReference>
<name>A0A3E1QA73_9FLAO</name>
<dbReference type="AlphaFoldDB" id="A0A3E1QA73"/>
<gene>
    <name evidence="3" type="ORF">DZ858_02845</name>
</gene>
<reference evidence="3 4" key="1">
    <citation type="journal article" date="2007" name="Int. J. Syst. Evol. Microbiol.">
        <title>Marixanthomonas ophiurae gen. nov., sp. nov., a marine bacterium of the family Flavobacteriaceae isolated from a deep-sea brittle star.</title>
        <authorList>
            <person name="Romanenko L.A."/>
            <person name="Uchino M."/>
            <person name="Frolova G.M."/>
            <person name="Mikhailov V.V."/>
        </authorList>
    </citation>
    <scope>NUCLEOTIDE SEQUENCE [LARGE SCALE GENOMIC DNA]</scope>
    <source>
        <strain evidence="3 4">KMM 3046</strain>
    </source>
</reference>
<feature type="signal peptide" evidence="1">
    <location>
        <begin position="1"/>
        <end position="23"/>
    </location>
</feature>
<dbReference type="OrthoDB" id="1492759at2"/>
<dbReference type="Proteomes" id="UP000261082">
    <property type="component" value="Unassembled WGS sequence"/>
</dbReference>
<comment type="caution">
    <text evidence="3">The sequence shown here is derived from an EMBL/GenBank/DDBJ whole genome shotgun (WGS) entry which is preliminary data.</text>
</comment>
<sequence length="474" mass="52509">MKTFNFYKLITLFLLAVVATSCVKDDDFNVPNTDTTVVDLEGDVTVEQLRNLYLQELNTNENEFLTFSETDSYVTGYVISSDEGGNFFEELIIQDSPENPKAGVKVLIDSNPLFTVYEFGRKVHVKLDGLTVGLDSGVLTLGIRDGNAIESIAESQFDEFLIRDEELAEIVALPINITEFDDSKTNLYIQLENVQFNSSEVFGENRKTFSGEPEDSFDGERILESCTTGSKTVFSTSTFADFKSLLLPQGKGSMAAILSKSFNGSEFIVTVNNPSTIKLEGSDRCDVCGIANEMGEIELFKDFFETQTEDSPISGNGWTNYAEAGAELWEAYFDDSSNASLGISARFSARNSNDELSIGWLVSPEIDFDAQEGETLNFKTSNSFSDLSYMVVLYATDWDGNSKNIPLANWKPIPEALIVEDSDFFGDWIESGTIDLSCIEGSVHIAFKYVGKDEENFDGTYELDEVLINAEAIN</sequence>
<protein>
    <recommendedName>
        <fullName evidence="2">DUF5689 domain-containing protein</fullName>
    </recommendedName>
</protein>
<dbReference type="EMBL" id="QVID01000001">
    <property type="protein sequence ID" value="RFN59033.1"/>
    <property type="molecule type" value="Genomic_DNA"/>
</dbReference>
<organism evidence="3 4">
    <name type="scientific">Marixanthomonas ophiurae</name>
    <dbReference type="NCBI Taxonomy" id="387659"/>
    <lineage>
        <taxon>Bacteria</taxon>
        <taxon>Pseudomonadati</taxon>
        <taxon>Bacteroidota</taxon>
        <taxon>Flavobacteriia</taxon>
        <taxon>Flavobacteriales</taxon>
        <taxon>Flavobacteriaceae</taxon>
        <taxon>Marixanthomonas</taxon>
    </lineage>
</organism>
<evidence type="ECO:0000256" key="1">
    <source>
        <dbReference type="SAM" id="SignalP"/>
    </source>
</evidence>
<dbReference type="Pfam" id="PF18942">
    <property type="entry name" value="DUF5689"/>
    <property type="match status" value="1"/>
</dbReference>
<keyword evidence="1" id="KW-0732">Signal</keyword>
<feature type="domain" description="DUF5689" evidence="2">
    <location>
        <begin position="44"/>
        <end position="273"/>
    </location>
</feature>
<evidence type="ECO:0000313" key="4">
    <source>
        <dbReference type="Proteomes" id="UP000261082"/>
    </source>
</evidence>
<accession>A0A3E1QA73</accession>
<evidence type="ECO:0000313" key="3">
    <source>
        <dbReference type="EMBL" id="RFN59033.1"/>
    </source>
</evidence>
<dbReference type="PROSITE" id="PS51257">
    <property type="entry name" value="PROKAR_LIPOPROTEIN"/>
    <property type="match status" value="1"/>
</dbReference>